<sequence length="157" mass="17951">MTRPFKRNHSITPAYSPLNNSYVFVLRAIQSADCNRCWIRLNGDDFGFRETPREPERHRSNISAGVDDNRGSARVYHCLISFINAAALGKFIEVVVLVYEYLAQYIDVAVGRPQADPANPAIDRNYAVRVPWENSAEPHRGPKNNSLLEEFQPVYWI</sequence>
<evidence type="ECO:0000313" key="2">
    <source>
        <dbReference type="Proteomes" id="UP000485880"/>
    </source>
</evidence>
<accession>A0A8B6M0U8</accession>
<keyword evidence="2" id="KW-1185">Reference proteome</keyword>
<comment type="caution">
    <text evidence="1">The sequence shown here is derived from an EMBL/GenBank/DDBJ whole genome shotgun (WGS) entry which is preliminary data.</text>
</comment>
<name>A0A8B6M0U8_METTU</name>
<evidence type="ECO:0000313" key="1">
    <source>
        <dbReference type="EMBL" id="VTZ48448.1"/>
    </source>
</evidence>
<dbReference type="AlphaFoldDB" id="A0A8B6M0U8"/>
<organism evidence="1 2">
    <name type="scientific">Methylocella tundrae</name>
    <dbReference type="NCBI Taxonomy" id="227605"/>
    <lineage>
        <taxon>Bacteria</taxon>
        <taxon>Pseudomonadati</taxon>
        <taxon>Pseudomonadota</taxon>
        <taxon>Alphaproteobacteria</taxon>
        <taxon>Hyphomicrobiales</taxon>
        <taxon>Beijerinckiaceae</taxon>
        <taxon>Methylocella</taxon>
    </lineage>
</organism>
<dbReference type="Proteomes" id="UP000485880">
    <property type="component" value="Unassembled WGS sequence"/>
</dbReference>
<proteinExistence type="predicted"/>
<reference evidence="1 2" key="1">
    <citation type="submission" date="2019-05" db="EMBL/GenBank/DDBJ databases">
        <authorList>
            <person name="Farhan Ul Haque M."/>
        </authorList>
    </citation>
    <scope>NUCLEOTIDE SEQUENCE [LARGE SCALE GENOMIC DNA]</scope>
    <source>
        <strain evidence="1">2</strain>
    </source>
</reference>
<gene>
    <name evidence="1" type="ORF">MPC4_10403</name>
</gene>
<dbReference type="EMBL" id="CABFMQ020000001">
    <property type="protein sequence ID" value="VTZ48448.1"/>
    <property type="molecule type" value="Genomic_DNA"/>
</dbReference>
<protein>
    <submittedName>
        <fullName evidence="1">Uncharacterized protein</fullName>
    </submittedName>
</protein>